<evidence type="ECO:0000313" key="1">
    <source>
        <dbReference type="EMBL" id="OZC02550.1"/>
    </source>
</evidence>
<protein>
    <submittedName>
        <fullName evidence="1">Uncharacterized protein</fullName>
    </submittedName>
</protein>
<proteinExistence type="predicted"/>
<comment type="caution">
    <text evidence="1">The sequence shown here is derived from an EMBL/GenBank/DDBJ whole genome shotgun (WGS) entry which is preliminary data.</text>
</comment>
<dbReference type="InParanoid" id="A0A259TXY0"/>
<keyword evidence="2" id="KW-1185">Reference proteome</keyword>
<evidence type="ECO:0000313" key="2">
    <source>
        <dbReference type="Proteomes" id="UP000216446"/>
    </source>
</evidence>
<name>A0A259TXY0_9BACT</name>
<organism evidence="1 2">
    <name type="scientific">Rubricoccus marinus</name>
    <dbReference type="NCBI Taxonomy" id="716817"/>
    <lineage>
        <taxon>Bacteria</taxon>
        <taxon>Pseudomonadati</taxon>
        <taxon>Rhodothermota</taxon>
        <taxon>Rhodothermia</taxon>
        <taxon>Rhodothermales</taxon>
        <taxon>Rubricoccaceae</taxon>
        <taxon>Rubricoccus</taxon>
    </lineage>
</organism>
<accession>A0A259TXY0</accession>
<dbReference type="AlphaFoldDB" id="A0A259TXY0"/>
<dbReference type="Proteomes" id="UP000216446">
    <property type="component" value="Unassembled WGS sequence"/>
</dbReference>
<sequence length="99" mass="10730">MDAQTQKWGRGCLGLGFGTVLVGSVLSSFHPAALPLIASFALGFAIWKMLDTRLAWPTAIAGGFQLVERDKNPSSYWLSVSIVSFMFLIALSLAVYSFL</sequence>
<reference evidence="1 2" key="1">
    <citation type="submission" date="2016-11" db="EMBL/GenBank/DDBJ databases">
        <title>Study of marine rhodopsin-containing bacteria.</title>
        <authorList>
            <person name="Yoshizawa S."/>
            <person name="Kumagai Y."/>
            <person name="Kogure K."/>
        </authorList>
    </citation>
    <scope>NUCLEOTIDE SEQUENCE [LARGE SCALE GENOMIC DNA]</scope>
    <source>
        <strain evidence="1 2">SG-29</strain>
    </source>
</reference>
<gene>
    <name evidence="1" type="ORF">BSZ36_05905</name>
</gene>
<dbReference type="EMBL" id="MQWB01000001">
    <property type="protein sequence ID" value="OZC02550.1"/>
    <property type="molecule type" value="Genomic_DNA"/>
</dbReference>